<evidence type="ECO:0000313" key="10">
    <source>
        <dbReference type="Proteomes" id="UP001595816"/>
    </source>
</evidence>
<dbReference type="Proteomes" id="UP001595816">
    <property type="component" value="Unassembled WGS sequence"/>
</dbReference>
<feature type="transmembrane region" description="Helical" evidence="7">
    <location>
        <begin position="229"/>
        <end position="246"/>
    </location>
</feature>
<protein>
    <submittedName>
        <fullName evidence="9">MFS transporter</fullName>
    </submittedName>
</protein>
<dbReference type="PRINTS" id="PR01036">
    <property type="entry name" value="TCRTETB"/>
</dbReference>
<dbReference type="InterPro" id="IPR036259">
    <property type="entry name" value="MFS_trans_sf"/>
</dbReference>
<feature type="transmembrane region" description="Helical" evidence="7">
    <location>
        <begin position="137"/>
        <end position="155"/>
    </location>
</feature>
<keyword evidence="3" id="KW-1003">Cell membrane</keyword>
<feature type="transmembrane region" description="Helical" evidence="7">
    <location>
        <begin position="363"/>
        <end position="385"/>
    </location>
</feature>
<accession>A0ABV8LQA2</accession>
<feature type="transmembrane region" description="Helical" evidence="7">
    <location>
        <begin position="12"/>
        <end position="35"/>
    </location>
</feature>
<comment type="caution">
    <text evidence="9">The sequence shown here is derived from an EMBL/GenBank/DDBJ whole genome shotgun (WGS) entry which is preliminary data.</text>
</comment>
<dbReference type="EMBL" id="JBHSAY010000008">
    <property type="protein sequence ID" value="MFC4131969.1"/>
    <property type="molecule type" value="Genomic_DNA"/>
</dbReference>
<dbReference type="PROSITE" id="PS50850">
    <property type="entry name" value="MFS"/>
    <property type="match status" value="1"/>
</dbReference>
<dbReference type="InterPro" id="IPR020846">
    <property type="entry name" value="MFS_dom"/>
</dbReference>
<feature type="transmembrane region" description="Helical" evidence="7">
    <location>
        <begin position="266"/>
        <end position="285"/>
    </location>
</feature>
<dbReference type="Pfam" id="PF07690">
    <property type="entry name" value="MFS_1"/>
    <property type="match status" value="1"/>
</dbReference>
<keyword evidence="5 7" id="KW-1133">Transmembrane helix</keyword>
<evidence type="ECO:0000313" key="9">
    <source>
        <dbReference type="EMBL" id="MFC4131969.1"/>
    </source>
</evidence>
<keyword evidence="4 7" id="KW-0812">Transmembrane</keyword>
<feature type="transmembrane region" description="Helical" evidence="7">
    <location>
        <begin position="55"/>
        <end position="72"/>
    </location>
</feature>
<feature type="transmembrane region" description="Helical" evidence="7">
    <location>
        <begin position="406"/>
        <end position="425"/>
    </location>
</feature>
<sequence>MTHDRLTSPQRWVLGLTALAALLVGLDTTVVATALTTLRLDLGASAEQLEWTVNAYTLSFAVLLLTAAALGDRFGRRRIFVAGLSVFALASAACAVAPGVGWLIAARAVQGAGAAAVMPLALTLLGEVVSPSTRARALGMFSAVVGASVPAGPLVGGAIADGTSWRWIFWLDVPLLALLIPLVLTRIAPSRGPRVRLDLPGLLLSAGAALGLVWGLVRANTAGWTGPETLLTLGAGMVLTVAFVFVERRTEQPMLPLRLFGVRAFAAGNGAIFFLWASTFGSVYFMAQFFQVGQSTGPFEAGLRLMPWGAMTVLVPRTVGTLIPKFGERPFIVGGMVLHGASLVWIAVLAAPDVAYWQLVAPLILSGIGVAAAIPATQSAVLGAVTPPDLGKASGAYSALRQLGGAFGVAAVVAVFAASGGYASARVFVDGFTPALIGCAALAAGAVVAGTGTPGRKLVTATRIDIPASAAPAVATPPLSTPPESARTGR</sequence>
<dbReference type="Gene3D" id="1.20.1720.10">
    <property type="entry name" value="Multidrug resistance protein D"/>
    <property type="match status" value="1"/>
</dbReference>
<dbReference type="Gene3D" id="1.20.1250.20">
    <property type="entry name" value="MFS general substrate transporter like domains"/>
    <property type="match status" value="1"/>
</dbReference>
<feature type="transmembrane region" description="Helical" evidence="7">
    <location>
        <begin position="331"/>
        <end position="351"/>
    </location>
</feature>
<evidence type="ECO:0000256" key="7">
    <source>
        <dbReference type="SAM" id="Phobius"/>
    </source>
</evidence>
<gene>
    <name evidence="9" type="ORF">ACFOZ4_15270</name>
</gene>
<dbReference type="CDD" id="cd17321">
    <property type="entry name" value="MFS_MMR_MDR_like"/>
    <property type="match status" value="1"/>
</dbReference>
<feature type="transmembrane region" description="Helical" evidence="7">
    <location>
        <begin position="197"/>
        <end position="217"/>
    </location>
</feature>
<comment type="subcellular location">
    <subcellularLocation>
        <location evidence="1">Cell membrane</location>
        <topology evidence="1">Multi-pass membrane protein</topology>
    </subcellularLocation>
</comment>
<feature type="transmembrane region" description="Helical" evidence="7">
    <location>
        <begin position="305"/>
        <end position="324"/>
    </location>
</feature>
<keyword evidence="6 7" id="KW-0472">Membrane</keyword>
<dbReference type="InterPro" id="IPR011701">
    <property type="entry name" value="MFS"/>
</dbReference>
<evidence type="ECO:0000256" key="4">
    <source>
        <dbReference type="ARBA" id="ARBA00022692"/>
    </source>
</evidence>
<feature type="transmembrane region" description="Helical" evidence="7">
    <location>
        <begin position="167"/>
        <end position="185"/>
    </location>
</feature>
<feature type="domain" description="Major facilitator superfamily (MFS) profile" evidence="8">
    <location>
        <begin position="13"/>
        <end position="457"/>
    </location>
</feature>
<dbReference type="SUPFAM" id="SSF103473">
    <property type="entry name" value="MFS general substrate transporter"/>
    <property type="match status" value="1"/>
</dbReference>
<evidence type="ECO:0000256" key="3">
    <source>
        <dbReference type="ARBA" id="ARBA00022475"/>
    </source>
</evidence>
<dbReference type="PANTHER" id="PTHR42718:SF46">
    <property type="entry name" value="BLR6921 PROTEIN"/>
    <property type="match status" value="1"/>
</dbReference>
<keyword evidence="2" id="KW-0813">Transport</keyword>
<feature type="transmembrane region" description="Helical" evidence="7">
    <location>
        <begin position="431"/>
        <end position="449"/>
    </location>
</feature>
<evidence type="ECO:0000256" key="2">
    <source>
        <dbReference type="ARBA" id="ARBA00022448"/>
    </source>
</evidence>
<evidence type="ECO:0000256" key="5">
    <source>
        <dbReference type="ARBA" id="ARBA00022989"/>
    </source>
</evidence>
<dbReference type="PANTHER" id="PTHR42718">
    <property type="entry name" value="MAJOR FACILITATOR SUPERFAMILY MULTIDRUG TRANSPORTER MFSC"/>
    <property type="match status" value="1"/>
</dbReference>
<dbReference type="RefSeq" id="WP_253763519.1">
    <property type="nucleotide sequence ID" value="NZ_JAMZDZ010000001.1"/>
</dbReference>
<feature type="transmembrane region" description="Helical" evidence="7">
    <location>
        <begin position="104"/>
        <end position="125"/>
    </location>
</feature>
<evidence type="ECO:0000259" key="8">
    <source>
        <dbReference type="PROSITE" id="PS50850"/>
    </source>
</evidence>
<name>A0ABV8LQA2_9ACTN</name>
<evidence type="ECO:0000256" key="6">
    <source>
        <dbReference type="ARBA" id="ARBA00023136"/>
    </source>
</evidence>
<keyword evidence="10" id="KW-1185">Reference proteome</keyword>
<evidence type="ECO:0000256" key="1">
    <source>
        <dbReference type="ARBA" id="ARBA00004651"/>
    </source>
</evidence>
<organism evidence="9 10">
    <name type="scientific">Hamadaea flava</name>
    <dbReference type="NCBI Taxonomy" id="1742688"/>
    <lineage>
        <taxon>Bacteria</taxon>
        <taxon>Bacillati</taxon>
        <taxon>Actinomycetota</taxon>
        <taxon>Actinomycetes</taxon>
        <taxon>Micromonosporales</taxon>
        <taxon>Micromonosporaceae</taxon>
        <taxon>Hamadaea</taxon>
    </lineage>
</organism>
<reference evidence="10" key="1">
    <citation type="journal article" date="2019" name="Int. J. Syst. Evol. Microbiol.">
        <title>The Global Catalogue of Microorganisms (GCM) 10K type strain sequencing project: providing services to taxonomists for standard genome sequencing and annotation.</title>
        <authorList>
            <consortium name="The Broad Institute Genomics Platform"/>
            <consortium name="The Broad Institute Genome Sequencing Center for Infectious Disease"/>
            <person name="Wu L."/>
            <person name="Ma J."/>
        </authorList>
    </citation>
    <scope>NUCLEOTIDE SEQUENCE [LARGE SCALE GENOMIC DNA]</scope>
    <source>
        <strain evidence="10">CGMCC 4.7289</strain>
    </source>
</reference>
<feature type="transmembrane region" description="Helical" evidence="7">
    <location>
        <begin position="79"/>
        <end position="98"/>
    </location>
</feature>
<proteinExistence type="predicted"/>